<dbReference type="EC" id="3.-.-.-" evidence="2"/>
<dbReference type="SUPFAM" id="SSF56601">
    <property type="entry name" value="beta-lactamase/transpeptidase-like"/>
    <property type="match status" value="1"/>
</dbReference>
<protein>
    <submittedName>
        <fullName evidence="2">Serine hydrolase domain-containing protein</fullName>
        <ecNumber evidence="2">3.-.-.-</ecNumber>
    </submittedName>
</protein>
<evidence type="ECO:0000259" key="1">
    <source>
        <dbReference type="Pfam" id="PF00144"/>
    </source>
</evidence>
<dbReference type="Proteomes" id="UP001597508">
    <property type="component" value="Unassembled WGS sequence"/>
</dbReference>
<keyword evidence="3" id="KW-1185">Reference proteome</keyword>
<feature type="domain" description="Beta-lactamase-related" evidence="1">
    <location>
        <begin position="154"/>
        <end position="439"/>
    </location>
</feature>
<name>A0ABW5LU78_9FLAO</name>
<comment type="caution">
    <text evidence="2">The sequence shown here is derived from an EMBL/GenBank/DDBJ whole genome shotgun (WGS) entry which is preliminary data.</text>
</comment>
<dbReference type="EMBL" id="JBHULH010000004">
    <property type="protein sequence ID" value="MFD2567641.1"/>
    <property type="molecule type" value="Genomic_DNA"/>
</dbReference>
<gene>
    <name evidence="2" type="ORF">ACFSRZ_09675</name>
</gene>
<organism evidence="2 3">
    <name type="scientific">Pseudotenacibaculum haliotis</name>
    <dbReference type="NCBI Taxonomy" id="1862138"/>
    <lineage>
        <taxon>Bacteria</taxon>
        <taxon>Pseudomonadati</taxon>
        <taxon>Bacteroidota</taxon>
        <taxon>Flavobacteriia</taxon>
        <taxon>Flavobacteriales</taxon>
        <taxon>Flavobacteriaceae</taxon>
        <taxon>Pseudotenacibaculum</taxon>
    </lineage>
</organism>
<accession>A0ABW5LU78</accession>
<dbReference type="InterPro" id="IPR001466">
    <property type="entry name" value="Beta-lactam-related"/>
</dbReference>
<dbReference type="Gene3D" id="3.40.710.10">
    <property type="entry name" value="DD-peptidase/beta-lactamase superfamily"/>
    <property type="match status" value="1"/>
</dbReference>
<dbReference type="PANTHER" id="PTHR43283">
    <property type="entry name" value="BETA-LACTAMASE-RELATED"/>
    <property type="match status" value="1"/>
</dbReference>
<sequence>MRGLFMQDSHYNHPLRAVHKAIEQLAQFSVTKYDKKASFVRENVCCKRYAAFKTDDKTDIMKNKTALLVFLFLTLVNNNFAQQKKKKAPKATAAEAQLSFREIPKLKKGFINSSPSNRRDGVPVGKLGIDGGNKEMILKLAKEMANGKHGNFDSFLIAHKGKLIFESYYLKGRINLPHPQASATKVYTSMALGRAIQLGYLTMDDLDKPIASFLKDLNPAKFAKGAEKITLNQALTMRSGIRIKKEDREKFEKDPSQIKGQKEVQAYFEHTAPIASGTPDFLYQNDPMLVMQVIEAVVPGSAKDFIKKEVLNKLGITNYRWVTDPSGLPRAGSRSSMTSRDMVKWGTLAMNKGKWNGEQLIPEAFINKAIHRIVRESDDENFDDSGDISNVGYGYFWWQADMKVGNRNYFSTSAQGGSGQTIVLIEELDLIVVTTVHRLKISVLQLVAERVLPGFVVN</sequence>
<dbReference type="GO" id="GO:0016787">
    <property type="term" value="F:hydrolase activity"/>
    <property type="evidence" value="ECO:0007669"/>
    <property type="project" value="UniProtKB-KW"/>
</dbReference>
<dbReference type="InterPro" id="IPR012338">
    <property type="entry name" value="Beta-lactam/transpept-like"/>
</dbReference>
<proteinExistence type="predicted"/>
<reference evidence="3" key="1">
    <citation type="journal article" date="2019" name="Int. J. Syst. Evol. Microbiol.">
        <title>The Global Catalogue of Microorganisms (GCM) 10K type strain sequencing project: providing services to taxonomists for standard genome sequencing and annotation.</title>
        <authorList>
            <consortium name="The Broad Institute Genomics Platform"/>
            <consortium name="The Broad Institute Genome Sequencing Center for Infectious Disease"/>
            <person name="Wu L."/>
            <person name="Ma J."/>
        </authorList>
    </citation>
    <scope>NUCLEOTIDE SEQUENCE [LARGE SCALE GENOMIC DNA]</scope>
    <source>
        <strain evidence="3">KCTC 52127</strain>
    </source>
</reference>
<dbReference type="PANTHER" id="PTHR43283:SF7">
    <property type="entry name" value="BETA-LACTAMASE-RELATED DOMAIN-CONTAINING PROTEIN"/>
    <property type="match status" value="1"/>
</dbReference>
<evidence type="ECO:0000313" key="3">
    <source>
        <dbReference type="Proteomes" id="UP001597508"/>
    </source>
</evidence>
<evidence type="ECO:0000313" key="2">
    <source>
        <dbReference type="EMBL" id="MFD2567641.1"/>
    </source>
</evidence>
<dbReference type="InterPro" id="IPR050789">
    <property type="entry name" value="Diverse_Enzym_Activities"/>
</dbReference>
<dbReference type="RefSeq" id="WP_379666351.1">
    <property type="nucleotide sequence ID" value="NZ_JBHULH010000004.1"/>
</dbReference>
<dbReference type="Pfam" id="PF00144">
    <property type="entry name" value="Beta-lactamase"/>
    <property type="match status" value="1"/>
</dbReference>
<keyword evidence="2" id="KW-0378">Hydrolase</keyword>